<dbReference type="Proteomes" id="UP001202831">
    <property type="component" value="Unassembled WGS sequence"/>
</dbReference>
<evidence type="ECO:0000313" key="6">
    <source>
        <dbReference type="EMBL" id="MCL2913910.1"/>
    </source>
</evidence>
<evidence type="ECO:0000313" key="7">
    <source>
        <dbReference type="Proteomes" id="UP001202831"/>
    </source>
</evidence>
<dbReference type="Pfam" id="PF03466">
    <property type="entry name" value="LysR_substrate"/>
    <property type="match status" value="1"/>
</dbReference>
<dbReference type="PRINTS" id="PR00039">
    <property type="entry name" value="HTHLYSR"/>
</dbReference>
<dbReference type="Gene3D" id="1.10.10.10">
    <property type="entry name" value="Winged helix-like DNA-binding domain superfamily/Winged helix DNA-binding domain"/>
    <property type="match status" value="1"/>
</dbReference>
<dbReference type="InterPro" id="IPR036390">
    <property type="entry name" value="WH_DNA-bd_sf"/>
</dbReference>
<evidence type="ECO:0000256" key="3">
    <source>
        <dbReference type="ARBA" id="ARBA00023125"/>
    </source>
</evidence>
<dbReference type="PROSITE" id="PS50931">
    <property type="entry name" value="HTH_LYSR"/>
    <property type="match status" value="1"/>
</dbReference>
<dbReference type="InterPro" id="IPR005119">
    <property type="entry name" value="LysR_subst-bd"/>
</dbReference>
<evidence type="ECO:0000256" key="1">
    <source>
        <dbReference type="ARBA" id="ARBA00009437"/>
    </source>
</evidence>
<dbReference type="CDD" id="cd08432">
    <property type="entry name" value="PBP2_GcdR_TrpI_HvrB_AmpR_like"/>
    <property type="match status" value="1"/>
</dbReference>
<dbReference type="Pfam" id="PF00126">
    <property type="entry name" value="HTH_1"/>
    <property type="match status" value="1"/>
</dbReference>
<sequence>MHRLTHLNGIRAFEAAARHKSFALAAQELNVTPAAVGQQVRQLEDWLGIKLFVRSQSGQSRLTLTPEAETALPEFQQGLAHLTQGLDLLKSPGSEQVTLALSPSIASKWLMPKLAEFQQRYPDISLNIDTSIQLMDYQAAGIDIGIRYGQGDWPALDSCLLMKERVFPVCAPELQHQGLSDPGQLADYPVLYDMSVANNPAYPSWQSWHQSQQLTQPKLNGLKINSSADLIDAAIRGQGVALGREVLVSEDIQSGNLVCPFGTDSFWMTSAMAYYLVWPDNKPITRVVELLKEWLIEQARLTPKYCEARSKSG</sequence>
<dbReference type="RefSeq" id="WP_249248611.1">
    <property type="nucleotide sequence ID" value="NZ_JAKIKT010000002.1"/>
</dbReference>
<accession>A0ABT0N6Z2</accession>
<dbReference type="InterPro" id="IPR058163">
    <property type="entry name" value="LysR-type_TF_proteobact-type"/>
</dbReference>
<evidence type="ECO:0000256" key="4">
    <source>
        <dbReference type="ARBA" id="ARBA00023163"/>
    </source>
</evidence>
<dbReference type="SUPFAM" id="SSF46785">
    <property type="entry name" value="Winged helix' DNA-binding domain"/>
    <property type="match status" value="1"/>
</dbReference>
<dbReference type="Gene3D" id="3.40.190.10">
    <property type="entry name" value="Periplasmic binding protein-like II"/>
    <property type="match status" value="2"/>
</dbReference>
<comment type="caution">
    <text evidence="6">The sequence shown here is derived from an EMBL/GenBank/DDBJ whole genome shotgun (WGS) entry which is preliminary data.</text>
</comment>
<protein>
    <submittedName>
        <fullName evidence="6">LysR substrate-binding domain-containing protein</fullName>
    </submittedName>
</protein>
<dbReference type="EMBL" id="JAKIKT010000002">
    <property type="protein sequence ID" value="MCL2913910.1"/>
    <property type="molecule type" value="Genomic_DNA"/>
</dbReference>
<name>A0ABT0N6Z2_9GAMM</name>
<dbReference type="PANTHER" id="PTHR30537:SF32">
    <property type="entry name" value="HTH-TYPE TRANSCRIPTIONAL REGULATOR DSDC"/>
    <property type="match status" value="1"/>
</dbReference>
<dbReference type="SUPFAM" id="SSF53850">
    <property type="entry name" value="Periplasmic binding protein-like II"/>
    <property type="match status" value="1"/>
</dbReference>
<dbReference type="InterPro" id="IPR036388">
    <property type="entry name" value="WH-like_DNA-bd_sf"/>
</dbReference>
<evidence type="ECO:0000256" key="2">
    <source>
        <dbReference type="ARBA" id="ARBA00023015"/>
    </source>
</evidence>
<evidence type="ECO:0000259" key="5">
    <source>
        <dbReference type="PROSITE" id="PS50931"/>
    </source>
</evidence>
<proteinExistence type="inferred from homology"/>
<keyword evidence="3" id="KW-0238">DNA-binding</keyword>
<gene>
    <name evidence="6" type="ORF">L2725_08895</name>
</gene>
<keyword evidence="4" id="KW-0804">Transcription</keyword>
<feature type="domain" description="HTH lysR-type" evidence="5">
    <location>
        <begin position="7"/>
        <end position="63"/>
    </location>
</feature>
<reference evidence="6 7" key="1">
    <citation type="submission" date="2022-01" db="EMBL/GenBank/DDBJ databases">
        <title>Whole genome-based taxonomy of the Shewanellaceae.</title>
        <authorList>
            <person name="Martin-Rodriguez A.J."/>
        </authorList>
    </citation>
    <scope>NUCLEOTIDE SEQUENCE [LARGE SCALE GENOMIC DNA]</scope>
    <source>
        <strain evidence="6 7">DSM 21332</strain>
    </source>
</reference>
<dbReference type="PANTHER" id="PTHR30537">
    <property type="entry name" value="HTH-TYPE TRANSCRIPTIONAL REGULATOR"/>
    <property type="match status" value="1"/>
</dbReference>
<comment type="similarity">
    <text evidence="1">Belongs to the LysR transcriptional regulatory family.</text>
</comment>
<keyword evidence="2" id="KW-0805">Transcription regulation</keyword>
<organism evidence="6 7">
    <name type="scientific">Shewanella corallii</name>
    <dbReference type="NCBI Taxonomy" id="560080"/>
    <lineage>
        <taxon>Bacteria</taxon>
        <taxon>Pseudomonadati</taxon>
        <taxon>Pseudomonadota</taxon>
        <taxon>Gammaproteobacteria</taxon>
        <taxon>Alteromonadales</taxon>
        <taxon>Shewanellaceae</taxon>
        <taxon>Shewanella</taxon>
    </lineage>
</organism>
<keyword evidence="7" id="KW-1185">Reference proteome</keyword>
<dbReference type="InterPro" id="IPR000847">
    <property type="entry name" value="LysR_HTH_N"/>
</dbReference>